<comment type="caution">
    <text evidence="11">The sequence shown here is derived from an EMBL/GenBank/DDBJ whole genome shotgun (WGS) entry which is preliminary data.</text>
</comment>
<protein>
    <recommendedName>
        <fullName evidence="9">TRAP transporter small permease protein</fullName>
    </recommendedName>
</protein>
<dbReference type="PANTHER" id="PTHR35011">
    <property type="entry name" value="2,3-DIKETO-L-GULONATE TRAP TRANSPORTER SMALL PERMEASE PROTEIN YIAM"/>
    <property type="match status" value="1"/>
</dbReference>
<evidence type="ECO:0000256" key="4">
    <source>
        <dbReference type="ARBA" id="ARBA00022519"/>
    </source>
</evidence>
<keyword evidence="7 9" id="KW-0472">Membrane</keyword>
<evidence type="ECO:0000256" key="5">
    <source>
        <dbReference type="ARBA" id="ARBA00022692"/>
    </source>
</evidence>
<evidence type="ECO:0000256" key="8">
    <source>
        <dbReference type="ARBA" id="ARBA00038436"/>
    </source>
</evidence>
<dbReference type="InterPro" id="IPR007387">
    <property type="entry name" value="TRAP_DctQ"/>
</dbReference>
<proteinExistence type="inferred from homology"/>
<comment type="function">
    <text evidence="9">Part of the tripartite ATP-independent periplasmic (TRAP) transport system.</text>
</comment>
<evidence type="ECO:0000256" key="6">
    <source>
        <dbReference type="ARBA" id="ARBA00022989"/>
    </source>
</evidence>
<keyword evidence="3" id="KW-1003">Cell membrane</keyword>
<sequence>MASSFLGKAMGMVALAAGILSAFLVIFTLALTGYSVFQRYVLGTPLTWTDELSGFLVVAIVMLGAADILRRGEHISVDLLSSKAKGGLALGLKFWGFLATAFVAGVMCLSAVEAVQFSIDFEVFSDGYLEAPLWIPQSTLLVGSGLLCLIALVKAFDVLRGGRKKQ</sequence>
<dbReference type="EMBL" id="BSNF01000008">
    <property type="protein sequence ID" value="GLQ06920.1"/>
    <property type="molecule type" value="Genomic_DNA"/>
</dbReference>
<dbReference type="Pfam" id="PF04290">
    <property type="entry name" value="DctQ"/>
    <property type="match status" value="1"/>
</dbReference>
<feature type="transmembrane region" description="Helical" evidence="9">
    <location>
        <begin position="90"/>
        <end position="112"/>
    </location>
</feature>
<accession>A0ABQ5U5G6</accession>
<dbReference type="PANTHER" id="PTHR35011:SF10">
    <property type="entry name" value="TRAP TRANSPORTER SMALL PERMEASE PROTEIN"/>
    <property type="match status" value="1"/>
</dbReference>
<organism evidence="11 12">
    <name type="scientific">Sneathiella chinensis</name>
    <dbReference type="NCBI Taxonomy" id="349750"/>
    <lineage>
        <taxon>Bacteria</taxon>
        <taxon>Pseudomonadati</taxon>
        <taxon>Pseudomonadota</taxon>
        <taxon>Alphaproteobacteria</taxon>
        <taxon>Sneathiellales</taxon>
        <taxon>Sneathiellaceae</taxon>
        <taxon>Sneathiella</taxon>
    </lineage>
</organism>
<evidence type="ECO:0000256" key="3">
    <source>
        <dbReference type="ARBA" id="ARBA00022475"/>
    </source>
</evidence>
<comment type="caution">
    <text evidence="9">Lacks conserved residue(s) required for the propagation of feature annotation.</text>
</comment>
<evidence type="ECO:0000259" key="10">
    <source>
        <dbReference type="Pfam" id="PF04290"/>
    </source>
</evidence>
<evidence type="ECO:0000256" key="9">
    <source>
        <dbReference type="RuleBase" id="RU369079"/>
    </source>
</evidence>
<keyword evidence="6 9" id="KW-1133">Transmembrane helix</keyword>
<comment type="subunit">
    <text evidence="9">The complex comprises the extracytoplasmic solute receptor protein and the two transmembrane proteins.</text>
</comment>
<evidence type="ECO:0000256" key="2">
    <source>
        <dbReference type="ARBA" id="ARBA00022448"/>
    </source>
</evidence>
<reference evidence="11" key="2">
    <citation type="submission" date="2023-01" db="EMBL/GenBank/DDBJ databases">
        <title>Draft genome sequence of Sneathiella chinensis strain NBRC 103408.</title>
        <authorList>
            <person name="Sun Q."/>
            <person name="Mori K."/>
        </authorList>
    </citation>
    <scope>NUCLEOTIDE SEQUENCE</scope>
    <source>
        <strain evidence="11">NBRC 103408</strain>
    </source>
</reference>
<gene>
    <name evidence="11" type="ORF">GCM10007924_21410</name>
</gene>
<feature type="transmembrane region" description="Helical" evidence="9">
    <location>
        <begin position="12"/>
        <end position="32"/>
    </location>
</feature>
<dbReference type="InterPro" id="IPR055348">
    <property type="entry name" value="DctQ"/>
</dbReference>
<keyword evidence="12" id="KW-1185">Reference proteome</keyword>
<comment type="similarity">
    <text evidence="8 9">Belongs to the TRAP transporter small permease family.</text>
</comment>
<reference evidence="11" key="1">
    <citation type="journal article" date="2014" name="Int. J. Syst. Evol. Microbiol.">
        <title>Complete genome of a new Firmicutes species belonging to the dominant human colonic microbiota ('Ruminococcus bicirculans') reveals two chromosomes and a selective capacity to utilize plant glucans.</title>
        <authorList>
            <consortium name="NISC Comparative Sequencing Program"/>
            <person name="Wegmann U."/>
            <person name="Louis P."/>
            <person name="Goesmann A."/>
            <person name="Henrissat B."/>
            <person name="Duncan S.H."/>
            <person name="Flint H.J."/>
        </authorList>
    </citation>
    <scope>NUCLEOTIDE SEQUENCE</scope>
    <source>
        <strain evidence="11">NBRC 103408</strain>
    </source>
</reference>
<name>A0ABQ5U5G6_9PROT</name>
<evidence type="ECO:0000313" key="11">
    <source>
        <dbReference type="EMBL" id="GLQ06920.1"/>
    </source>
</evidence>
<feature type="transmembrane region" description="Helical" evidence="9">
    <location>
        <begin position="132"/>
        <end position="156"/>
    </location>
</feature>
<dbReference type="Proteomes" id="UP001161409">
    <property type="component" value="Unassembled WGS sequence"/>
</dbReference>
<comment type="subcellular location">
    <subcellularLocation>
        <location evidence="1 9">Cell inner membrane</location>
        <topology evidence="1 9">Multi-pass membrane protein</topology>
    </subcellularLocation>
</comment>
<keyword evidence="5 9" id="KW-0812">Transmembrane</keyword>
<evidence type="ECO:0000256" key="7">
    <source>
        <dbReference type="ARBA" id="ARBA00023136"/>
    </source>
</evidence>
<feature type="domain" description="Tripartite ATP-independent periplasmic transporters DctQ component" evidence="10">
    <location>
        <begin position="30"/>
        <end position="160"/>
    </location>
</feature>
<keyword evidence="4 9" id="KW-0997">Cell inner membrane</keyword>
<keyword evidence="2 9" id="KW-0813">Transport</keyword>
<evidence type="ECO:0000256" key="1">
    <source>
        <dbReference type="ARBA" id="ARBA00004429"/>
    </source>
</evidence>
<evidence type="ECO:0000313" key="12">
    <source>
        <dbReference type="Proteomes" id="UP001161409"/>
    </source>
</evidence>